<feature type="transmembrane region" description="Helical" evidence="7">
    <location>
        <begin position="109"/>
        <end position="134"/>
    </location>
</feature>
<comment type="subcellular location">
    <subcellularLocation>
        <location evidence="1">Membrane</location>
        <topology evidence="1">Multi-pass membrane protein</topology>
    </subcellularLocation>
</comment>
<name>A0A5B1CMI8_9BACT</name>
<evidence type="ECO:0000256" key="4">
    <source>
        <dbReference type="ARBA" id="ARBA00022989"/>
    </source>
</evidence>
<dbReference type="PANTHER" id="PTHR21716">
    <property type="entry name" value="TRANSMEMBRANE PROTEIN"/>
    <property type="match status" value="1"/>
</dbReference>
<evidence type="ECO:0000256" key="6">
    <source>
        <dbReference type="SAM" id="MobiDB-lite"/>
    </source>
</evidence>
<feature type="transmembrane region" description="Helical" evidence="7">
    <location>
        <begin position="55"/>
        <end position="73"/>
    </location>
</feature>
<evidence type="ECO:0000256" key="1">
    <source>
        <dbReference type="ARBA" id="ARBA00004141"/>
    </source>
</evidence>
<proteinExistence type="inferred from homology"/>
<dbReference type="OrthoDB" id="9815028at2"/>
<protein>
    <submittedName>
        <fullName evidence="8">Putative inner membrane protein</fullName>
    </submittedName>
</protein>
<dbReference type="RefSeq" id="WP_068264085.1">
    <property type="nucleotide sequence ID" value="NZ_LWSK01000055.1"/>
</dbReference>
<gene>
    <name evidence="8" type="ORF">LF1_41120</name>
</gene>
<keyword evidence="9" id="KW-1185">Reference proteome</keyword>
<evidence type="ECO:0000256" key="3">
    <source>
        <dbReference type="ARBA" id="ARBA00022692"/>
    </source>
</evidence>
<feature type="compositionally biased region" description="Low complexity" evidence="6">
    <location>
        <begin position="17"/>
        <end position="32"/>
    </location>
</feature>
<feature type="transmembrane region" description="Helical" evidence="7">
    <location>
        <begin position="407"/>
        <end position="436"/>
    </location>
</feature>
<dbReference type="AlphaFoldDB" id="A0A5B1CMI8"/>
<dbReference type="GO" id="GO:0016020">
    <property type="term" value="C:membrane"/>
    <property type="evidence" value="ECO:0007669"/>
    <property type="project" value="UniProtKB-SubCell"/>
</dbReference>
<dbReference type="PANTHER" id="PTHR21716:SF4">
    <property type="entry name" value="TRANSMEMBRANE PROTEIN 245"/>
    <property type="match status" value="1"/>
</dbReference>
<evidence type="ECO:0000256" key="2">
    <source>
        <dbReference type="ARBA" id="ARBA00009773"/>
    </source>
</evidence>
<feature type="transmembrane region" description="Helical" evidence="7">
    <location>
        <begin position="326"/>
        <end position="346"/>
    </location>
</feature>
<feature type="transmembrane region" description="Helical" evidence="7">
    <location>
        <begin position="480"/>
        <end position="506"/>
    </location>
</feature>
<dbReference type="InterPro" id="IPR002549">
    <property type="entry name" value="AI-2E-like"/>
</dbReference>
<feature type="transmembrane region" description="Helical" evidence="7">
    <location>
        <begin position="79"/>
        <end position="97"/>
    </location>
</feature>
<comment type="caution">
    <text evidence="8">The sequence shown here is derived from an EMBL/GenBank/DDBJ whole genome shotgun (WGS) entry which is preliminary data.</text>
</comment>
<evidence type="ECO:0000256" key="7">
    <source>
        <dbReference type="SAM" id="Phobius"/>
    </source>
</evidence>
<feature type="transmembrane region" description="Helical" evidence="7">
    <location>
        <begin position="379"/>
        <end position="401"/>
    </location>
</feature>
<dbReference type="Proteomes" id="UP000322699">
    <property type="component" value="Unassembled WGS sequence"/>
</dbReference>
<comment type="similarity">
    <text evidence="2">Belongs to the autoinducer-2 exporter (AI-2E) (TC 2.A.86) family.</text>
</comment>
<feature type="region of interest" description="Disordered" evidence="6">
    <location>
        <begin position="1"/>
        <end position="32"/>
    </location>
</feature>
<organism evidence="8 9">
    <name type="scientific">Rubripirellula obstinata</name>
    <dbReference type="NCBI Taxonomy" id="406547"/>
    <lineage>
        <taxon>Bacteria</taxon>
        <taxon>Pseudomonadati</taxon>
        <taxon>Planctomycetota</taxon>
        <taxon>Planctomycetia</taxon>
        <taxon>Pirellulales</taxon>
        <taxon>Pirellulaceae</taxon>
        <taxon>Rubripirellula</taxon>
    </lineage>
</organism>
<evidence type="ECO:0000313" key="9">
    <source>
        <dbReference type="Proteomes" id="UP000322699"/>
    </source>
</evidence>
<dbReference type="Pfam" id="PF01594">
    <property type="entry name" value="AI-2E_transport"/>
    <property type="match status" value="2"/>
</dbReference>
<reference evidence="8 9" key="1">
    <citation type="submission" date="2019-08" db="EMBL/GenBank/DDBJ databases">
        <title>Deep-cultivation of Planctomycetes and their phenomic and genomic characterization uncovers novel biology.</title>
        <authorList>
            <person name="Wiegand S."/>
            <person name="Jogler M."/>
            <person name="Boedeker C."/>
            <person name="Pinto D."/>
            <person name="Vollmers J."/>
            <person name="Rivas-Marin E."/>
            <person name="Kohn T."/>
            <person name="Peeters S.H."/>
            <person name="Heuer A."/>
            <person name="Rast P."/>
            <person name="Oberbeckmann S."/>
            <person name="Bunk B."/>
            <person name="Jeske O."/>
            <person name="Meyerdierks A."/>
            <person name="Storesund J.E."/>
            <person name="Kallscheuer N."/>
            <person name="Luecker S."/>
            <person name="Lage O.M."/>
            <person name="Pohl T."/>
            <person name="Merkel B.J."/>
            <person name="Hornburger P."/>
            <person name="Mueller R.-W."/>
            <person name="Bruemmer F."/>
            <person name="Labrenz M."/>
            <person name="Spormann A.M."/>
            <person name="Op Den Camp H."/>
            <person name="Overmann J."/>
            <person name="Amann R."/>
            <person name="Jetten M.S.M."/>
            <person name="Mascher T."/>
            <person name="Medema M.H."/>
            <person name="Devos D.P."/>
            <person name="Kaster A.-K."/>
            <person name="Ovreas L."/>
            <person name="Rohde M."/>
            <person name="Galperin M.Y."/>
            <person name="Jogler C."/>
        </authorList>
    </citation>
    <scope>NUCLEOTIDE SEQUENCE [LARGE SCALE GENOMIC DNA]</scope>
    <source>
        <strain evidence="8 9">LF1</strain>
    </source>
</reference>
<keyword evidence="3 7" id="KW-0812">Transmembrane</keyword>
<keyword evidence="5 7" id="KW-0472">Membrane</keyword>
<sequence>MSKRNKKTKSTAPTGSDAPSADQPAANAADAGPLDNSLASGSQASMSALPPLSRILSVVMLILGILIVGVLFLQVMAGFFVPLFLAALLVVIFRPVHQWIYRKSGQRPKVAATATTSLVLLMVLMPVIAVISVATSQFTSIVTYVDFDDFTGAFDRARAQLGIALEHPQQFRRLDELTDSLDETRDPETGITTEDDAETILIKIEEAKELIAYLHEEVSGPPTADPDAENAQQSLSEYAETVQAHLDQKDVDLITQVNTDELFDQKSVNASASIRTWMRSKLGGTFRSQVCLLANPSAEDFRDLLRKGREFLQPRFVSLTSATGNYLGKFLIGLVVLVVAVYFFLIDGSSMIHTLMRLSPLDDAYEERLLIEFERTSRAVVLASFVSAFAQGILATIAFWLCGFDSLILLFLITSLMALVPFLGAASVWLPCAIYLGAVDQRWYVAIALAVYGAGIISTVDNFIKPMVLQGRTTLHPLFALLSVLGGLAVFGPVGIVVGPMVVVFLQTLLEILSHELAERDAGAGAGGEAN</sequence>
<evidence type="ECO:0000256" key="5">
    <source>
        <dbReference type="ARBA" id="ARBA00023136"/>
    </source>
</evidence>
<accession>A0A5B1CMI8</accession>
<feature type="transmembrane region" description="Helical" evidence="7">
    <location>
        <begin position="443"/>
        <end position="460"/>
    </location>
</feature>
<dbReference type="EMBL" id="VRLW01000001">
    <property type="protein sequence ID" value="KAA1261562.1"/>
    <property type="molecule type" value="Genomic_DNA"/>
</dbReference>
<evidence type="ECO:0000313" key="8">
    <source>
        <dbReference type="EMBL" id="KAA1261562.1"/>
    </source>
</evidence>
<keyword evidence="4 7" id="KW-1133">Transmembrane helix</keyword>